<organism evidence="1 2">
    <name type="scientific">Trifolium medium</name>
    <dbReference type="NCBI Taxonomy" id="97028"/>
    <lineage>
        <taxon>Eukaryota</taxon>
        <taxon>Viridiplantae</taxon>
        <taxon>Streptophyta</taxon>
        <taxon>Embryophyta</taxon>
        <taxon>Tracheophyta</taxon>
        <taxon>Spermatophyta</taxon>
        <taxon>Magnoliopsida</taxon>
        <taxon>eudicotyledons</taxon>
        <taxon>Gunneridae</taxon>
        <taxon>Pentapetalae</taxon>
        <taxon>rosids</taxon>
        <taxon>fabids</taxon>
        <taxon>Fabales</taxon>
        <taxon>Fabaceae</taxon>
        <taxon>Papilionoideae</taxon>
        <taxon>50 kb inversion clade</taxon>
        <taxon>NPAAA clade</taxon>
        <taxon>Hologalegina</taxon>
        <taxon>IRL clade</taxon>
        <taxon>Trifolieae</taxon>
        <taxon>Trifolium</taxon>
    </lineage>
</organism>
<comment type="caution">
    <text evidence="1">The sequence shown here is derived from an EMBL/GenBank/DDBJ whole genome shotgun (WGS) entry which is preliminary data.</text>
</comment>
<evidence type="ECO:0000313" key="2">
    <source>
        <dbReference type="Proteomes" id="UP000265520"/>
    </source>
</evidence>
<reference evidence="1 2" key="1">
    <citation type="journal article" date="2018" name="Front. Plant Sci.">
        <title>Red Clover (Trifolium pratense) and Zigzag Clover (T. medium) - A Picture of Genomic Similarities and Differences.</title>
        <authorList>
            <person name="Dluhosova J."/>
            <person name="Istvanek J."/>
            <person name="Nedelnik J."/>
            <person name="Repkova J."/>
        </authorList>
    </citation>
    <scope>NUCLEOTIDE SEQUENCE [LARGE SCALE GENOMIC DNA]</scope>
    <source>
        <strain evidence="2">cv. 10/8</strain>
        <tissue evidence="1">Leaf</tissue>
    </source>
</reference>
<sequence length="38" mass="4158">MRWLMRTRGPEVVITTQVDDAAVSERTTVSPVVLSQGA</sequence>
<dbReference type="EMBL" id="LXQA010721598">
    <property type="protein sequence ID" value="MCI67678.1"/>
    <property type="molecule type" value="Genomic_DNA"/>
</dbReference>
<dbReference type="Proteomes" id="UP000265520">
    <property type="component" value="Unassembled WGS sequence"/>
</dbReference>
<dbReference type="AlphaFoldDB" id="A0A392U3K8"/>
<evidence type="ECO:0000313" key="1">
    <source>
        <dbReference type="EMBL" id="MCI67678.1"/>
    </source>
</evidence>
<accession>A0A392U3K8</accession>
<protein>
    <submittedName>
        <fullName evidence="1">Uncharacterized protein</fullName>
    </submittedName>
</protein>
<keyword evidence="2" id="KW-1185">Reference proteome</keyword>
<feature type="non-terminal residue" evidence="1">
    <location>
        <position position="38"/>
    </location>
</feature>
<name>A0A392U3K8_9FABA</name>
<proteinExistence type="predicted"/>